<dbReference type="eggNOG" id="ENOG502S146">
    <property type="taxonomic scope" value="Eukaryota"/>
</dbReference>
<dbReference type="SUPFAM" id="SSF54928">
    <property type="entry name" value="RNA-binding domain, RBD"/>
    <property type="match status" value="1"/>
</dbReference>
<feature type="compositionally biased region" description="Basic and acidic residues" evidence="2">
    <location>
        <begin position="177"/>
        <end position="206"/>
    </location>
</feature>
<sequence>MPGDQDWADGPAPAEYGRQTDGGRRSGRSASPNGPPRRDRSRSPMRVESEKPIPRGRGNNGDHNPGNNLHVSGISSRAEDVDLHELFVKHGRVQKAQLMRDPNTKEIRGFGFVTMESAEEAEAAMAALNGLDFLGKVLSVEKARRGRARTPTPGQYHGPPKRDERRYDPRGYGGGPRYDDRGGGGGYDRRERRFDDRGPPSRDDRYGYAAPMRPERERYDERRDYDRPRRDDRDYDRRY</sequence>
<dbReference type="FunCoup" id="F4RNA3">
    <property type="interactions" value="525"/>
</dbReference>
<dbReference type="InterPro" id="IPR012677">
    <property type="entry name" value="Nucleotide-bd_a/b_plait_sf"/>
</dbReference>
<dbReference type="Pfam" id="PF00076">
    <property type="entry name" value="RRM_1"/>
    <property type="match status" value="1"/>
</dbReference>
<dbReference type="InParanoid" id="F4RNA3"/>
<evidence type="ECO:0000259" key="3">
    <source>
        <dbReference type="PROSITE" id="PS50102"/>
    </source>
</evidence>
<keyword evidence="5" id="KW-1185">Reference proteome</keyword>
<evidence type="ECO:0000313" key="4">
    <source>
        <dbReference type="EMBL" id="EGG05953.1"/>
    </source>
</evidence>
<dbReference type="PROSITE" id="PS50102">
    <property type="entry name" value="RRM"/>
    <property type="match status" value="1"/>
</dbReference>
<dbReference type="Gene3D" id="3.30.70.330">
    <property type="match status" value="1"/>
</dbReference>
<dbReference type="InterPro" id="IPR000504">
    <property type="entry name" value="RRM_dom"/>
</dbReference>
<dbReference type="AlphaFoldDB" id="F4RNA3"/>
<dbReference type="Proteomes" id="UP000001072">
    <property type="component" value="Unassembled WGS sequence"/>
</dbReference>
<gene>
    <name evidence="4" type="ORF">MELLADRAFT_71990</name>
</gene>
<feature type="domain" description="RRM" evidence="3">
    <location>
        <begin position="67"/>
        <end position="145"/>
    </location>
</feature>
<feature type="region of interest" description="Disordered" evidence="2">
    <location>
        <begin position="1"/>
        <end position="76"/>
    </location>
</feature>
<name>F4RNA3_MELLP</name>
<feature type="compositionally biased region" description="Basic and acidic residues" evidence="2">
    <location>
        <begin position="213"/>
        <end position="239"/>
    </location>
</feature>
<feature type="compositionally biased region" description="Basic and acidic residues" evidence="2">
    <location>
        <begin position="36"/>
        <end position="53"/>
    </location>
</feature>
<protein>
    <recommendedName>
        <fullName evidence="3">RRM domain-containing protein</fullName>
    </recommendedName>
</protein>
<dbReference type="GO" id="GO:0003723">
    <property type="term" value="F:RNA binding"/>
    <property type="evidence" value="ECO:0007669"/>
    <property type="project" value="UniProtKB-UniRule"/>
</dbReference>
<feature type="compositionally biased region" description="Polar residues" evidence="2">
    <location>
        <begin position="61"/>
        <end position="75"/>
    </location>
</feature>
<dbReference type="STRING" id="747676.F4RNA3"/>
<feature type="region of interest" description="Disordered" evidence="2">
    <location>
        <begin position="143"/>
        <end position="239"/>
    </location>
</feature>
<evidence type="ECO:0000256" key="2">
    <source>
        <dbReference type="SAM" id="MobiDB-lite"/>
    </source>
</evidence>
<evidence type="ECO:0000256" key="1">
    <source>
        <dbReference type="PROSITE-ProRule" id="PRU00176"/>
    </source>
</evidence>
<dbReference type="GeneID" id="18931989"/>
<dbReference type="SMART" id="SM00360">
    <property type="entry name" value="RRM"/>
    <property type="match status" value="1"/>
</dbReference>
<proteinExistence type="predicted"/>
<dbReference type="InterPro" id="IPR035979">
    <property type="entry name" value="RBD_domain_sf"/>
</dbReference>
<dbReference type="EMBL" id="GL883110">
    <property type="protein sequence ID" value="EGG05953.1"/>
    <property type="molecule type" value="Genomic_DNA"/>
</dbReference>
<dbReference type="OrthoDB" id="6159137at2759"/>
<dbReference type="InterPro" id="IPR050441">
    <property type="entry name" value="RBM"/>
</dbReference>
<dbReference type="KEGG" id="mlr:MELLADRAFT_71990"/>
<dbReference type="VEuPathDB" id="FungiDB:MELLADRAFT_71990"/>
<dbReference type="PANTHER" id="PTHR48034">
    <property type="entry name" value="TRANSFORMER-2 SEX-DETERMINING PROTEIN-RELATED"/>
    <property type="match status" value="1"/>
</dbReference>
<accession>F4RNA3</accession>
<reference evidence="5" key="1">
    <citation type="journal article" date="2011" name="Proc. Natl. Acad. Sci. U.S.A.">
        <title>Obligate biotrophy features unraveled by the genomic analysis of rust fungi.</title>
        <authorList>
            <person name="Duplessis S."/>
            <person name="Cuomo C.A."/>
            <person name="Lin Y.-C."/>
            <person name="Aerts A."/>
            <person name="Tisserant E."/>
            <person name="Veneault-Fourrey C."/>
            <person name="Joly D.L."/>
            <person name="Hacquard S."/>
            <person name="Amselem J."/>
            <person name="Cantarel B.L."/>
            <person name="Chiu R."/>
            <person name="Coutinho P.M."/>
            <person name="Feau N."/>
            <person name="Field M."/>
            <person name="Frey P."/>
            <person name="Gelhaye E."/>
            <person name="Goldberg J."/>
            <person name="Grabherr M.G."/>
            <person name="Kodira C.D."/>
            <person name="Kohler A."/>
            <person name="Kuees U."/>
            <person name="Lindquist E.A."/>
            <person name="Lucas S.M."/>
            <person name="Mago R."/>
            <person name="Mauceli E."/>
            <person name="Morin E."/>
            <person name="Murat C."/>
            <person name="Pangilinan J.L."/>
            <person name="Park R."/>
            <person name="Pearson M."/>
            <person name="Quesneville H."/>
            <person name="Rouhier N."/>
            <person name="Sakthikumar S."/>
            <person name="Salamov A.A."/>
            <person name="Schmutz J."/>
            <person name="Selles B."/>
            <person name="Shapiro H."/>
            <person name="Tanguay P."/>
            <person name="Tuskan G.A."/>
            <person name="Henrissat B."/>
            <person name="Van de Peer Y."/>
            <person name="Rouze P."/>
            <person name="Ellis J.G."/>
            <person name="Dodds P.N."/>
            <person name="Schein J.E."/>
            <person name="Zhong S."/>
            <person name="Hamelin R.C."/>
            <person name="Grigoriev I.V."/>
            <person name="Szabo L.J."/>
            <person name="Martin F."/>
        </authorList>
    </citation>
    <scope>NUCLEOTIDE SEQUENCE [LARGE SCALE GENOMIC DNA]</scope>
    <source>
        <strain evidence="5">98AG31 / pathotype 3-4-7</strain>
    </source>
</reference>
<feature type="compositionally biased region" description="Basic and acidic residues" evidence="2">
    <location>
        <begin position="160"/>
        <end position="169"/>
    </location>
</feature>
<evidence type="ECO:0000313" key="5">
    <source>
        <dbReference type="Proteomes" id="UP000001072"/>
    </source>
</evidence>
<dbReference type="FunFam" id="3.30.70.330:FF:001418">
    <property type="entry name" value="Uncharacterized protein"/>
    <property type="match status" value="1"/>
</dbReference>
<keyword evidence="1" id="KW-0694">RNA-binding</keyword>
<dbReference type="RefSeq" id="XP_007410604.1">
    <property type="nucleotide sequence ID" value="XM_007410542.1"/>
</dbReference>
<dbReference type="HOGENOM" id="CLU_050438_2_1_1"/>
<organism evidence="5">
    <name type="scientific">Melampsora larici-populina (strain 98AG31 / pathotype 3-4-7)</name>
    <name type="common">Poplar leaf rust fungus</name>
    <dbReference type="NCBI Taxonomy" id="747676"/>
    <lineage>
        <taxon>Eukaryota</taxon>
        <taxon>Fungi</taxon>
        <taxon>Dikarya</taxon>
        <taxon>Basidiomycota</taxon>
        <taxon>Pucciniomycotina</taxon>
        <taxon>Pucciniomycetes</taxon>
        <taxon>Pucciniales</taxon>
        <taxon>Melampsoraceae</taxon>
        <taxon>Melampsora</taxon>
    </lineage>
</organism>